<protein>
    <recommendedName>
        <fullName evidence="4">G-protein coupled receptors family 1 profile domain-containing protein</fullName>
    </recommendedName>
</protein>
<keyword evidence="1" id="KW-0812">Transmembrane</keyword>
<dbReference type="Proteomes" id="UP000054217">
    <property type="component" value="Unassembled WGS sequence"/>
</dbReference>
<keyword evidence="3" id="KW-1185">Reference proteome</keyword>
<organism evidence="2 3">
    <name type="scientific">Pisolithus tinctorius Marx 270</name>
    <dbReference type="NCBI Taxonomy" id="870435"/>
    <lineage>
        <taxon>Eukaryota</taxon>
        <taxon>Fungi</taxon>
        <taxon>Dikarya</taxon>
        <taxon>Basidiomycota</taxon>
        <taxon>Agaricomycotina</taxon>
        <taxon>Agaricomycetes</taxon>
        <taxon>Agaricomycetidae</taxon>
        <taxon>Boletales</taxon>
        <taxon>Sclerodermatineae</taxon>
        <taxon>Pisolithaceae</taxon>
        <taxon>Pisolithus</taxon>
    </lineage>
</organism>
<proteinExistence type="predicted"/>
<reference evidence="2 3" key="1">
    <citation type="submission" date="2014-04" db="EMBL/GenBank/DDBJ databases">
        <authorList>
            <consortium name="DOE Joint Genome Institute"/>
            <person name="Kuo A."/>
            <person name="Kohler A."/>
            <person name="Costa M.D."/>
            <person name="Nagy L.G."/>
            <person name="Floudas D."/>
            <person name="Copeland A."/>
            <person name="Barry K.W."/>
            <person name="Cichocki N."/>
            <person name="Veneault-Fourrey C."/>
            <person name="LaButti K."/>
            <person name="Lindquist E.A."/>
            <person name="Lipzen A."/>
            <person name="Lundell T."/>
            <person name="Morin E."/>
            <person name="Murat C."/>
            <person name="Sun H."/>
            <person name="Tunlid A."/>
            <person name="Henrissat B."/>
            <person name="Grigoriev I.V."/>
            <person name="Hibbett D.S."/>
            <person name="Martin F."/>
            <person name="Nordberg H.P."/>
            <person name="Cantor M.N."/>
            <person name="Hua S.X."/>
        </authorList>
    </citation>
    <scope>NUCLEOTIDE SEQUENCE [LARGE SCALE GENOMIC DNA]</scope>
    <source>
        <strain evidence="2 3">Marx 270</strain>
    </source>
</reference>
<feature type="transmembrane region" description="Helical" evidence="1">
    <location>
        <begin position="182"/>
        <end position="200"/>
    </location>
</feature>
<feature type="transmembrane region" description="Helical" evidence="1">
    <location>
        <begin position="58"/>
        <end position="80"/>
    </location>
</feature>
<dbReference type="HOGENOM" id="CLU_062759_0_0_1"/>
<dbReference type="OrthoDB" id="2548432at2759"/>
<dbReference type="EMBL" id="KN832064">
    <property type="protein sequence ID" value="KIN95594.1"/>
    <property type="molecule type" value="Genomic_DNA"/>
</dbReference>
<sequence>MSSATDSEAAISAFVNAIHPSCDYIVVSAAFSACLFTLFVVLVALSTKESRRCLAFRLNVLAICVVSVTGILTGLINGQAIFHPFNPVSTSVYLAAVVFTVFPPLLYDSILLTRLFAIYPFSTTPPITLLKIFAFPFCVKCTRVVVITVATHDYFGSGMTTEALIQDQSTVWFRNHYLIAEWTMQIADNLYSVSLFLYNLHIRTSPIKRARSIAERIRQIFYISVANFIFPLIFNVAQIIFVMIDRSPTTGATVLLINNYITVMGVLCATLWFSGSERVRAGSEALPEYMLNSRRPNSGRDDVAGGKSGSSIILIGRSVTHSNTVLDTEADPKQPTTLENENKHIFV</sequence>
<evidence type="ECO:0000313" key="2">
    <source>
        <dbReference type="EMBL" id="KIN95594.1"/>
    </source>
</evidence>
<dbReference type="AlphaFoldDB" id="A0A0C3N3I0"/>
<feature type="transmembrane region" description="Helical" evidence="1">
    <location>
        <begin position="250"/>
        <end position="273"/>
    </location>
</feature>
<reference evidence="3" key="2">
    <citation type="submission" date="2015-01" db="EMBL/GenBank/DDBJ databases">
        <title>Evolutionary Origins and Diversification of the Mycorrhizal Mutualists.</title>
        <authorList>
            <consortium name="DOE Joint Genome Institute"/>
            <consortium name="Mycorrhizal Genomics Consortium"/>
            <person name="Kohler A."/>
            <person name="Kuo A."/>
            <person name="Nagy L.G."/>
            <person name="Floudas D."/>
            <person name="Copeland A."/>
            <person name="Barry K.W."/>
            <person name="Cichocki N."/>
            <person name="Veneault-Fourrey C."/>
            <person name="LaButti K."/>
            <person name="Lindquist E.A."/>
            <person name="Lipzen A."/>
            <person name="Lundell T."/>
            <person name="Morin E."/>
            <person name="Murat C."/>
            <person name="Riley R."/>
            <person name="Ohm R."/>
            <person name="Sun H."/>
            <person name="Tunlid A."/>
            <person name="Henrissat B."/>
            <person name="Grigoriev I.V."/>
            <person name="Hibbett D.S."/>
            <person name="Martin F."/>
        </authorList>
    </citation>
    <scope>NUCLEOTIDE SEQUENCE [LARGE SCALE GENOMIC DNA]</scope>
    <source>
        <strain evidence="3">Marx 270</strain>
    </source>
</reference>
<gene>
    <name evidence="2" type="ORF">M404DRAFT_1007379</name>
</gene>
<accession>A0A0C3N3I0</accession>
<evidence type="ECO:0008006" key="4">
    <source>
        <dbReference type="Google" id="ProtNLM"/>
    </source>
</evidence>
<keyword evidence="1" id="KW-1133">Transmembrane helix</keyword>
<feature type="transmembrane region" description="Helical" evidence="1">
    <location>
        <begin position="129"/>
        <end position="150"/>
    </location>
</feature>
<feature type="transmembrane region" description="Helical" evidence="1">
    <location>
        <begin position="24"/>
        <end position="46"/>
    </location>
</feature>
<feature type="transmembrane region" description="Helical" evidence="1">
    <location>
        <begin position="92"/>
        <end position="117"/>
    </location>
</feature>
<evidence type="ECO:0000313" key="3">
    <source>
        <dbReference type="Proteomes" id="UP000054217"/>
    </source>
</evidence>
<dbReference type="InParanoid" id="A0A0C3N3I0"/>
<keyword evidence="1" id="KW-0472">Membrane</keyword>
<name>A0A0C3N3I0_PISTI</name>
<evidence type="ECO:0000256" key="1">
    <source>
        <dbReference type="SAM" id="Phobius"/>
    </source>
</evidence>
<feature type="transmembrane region" description="Helical" evidence="1">
    <location>
        <begin position="220"/>
        <end position="244"/>
    </location>
</feature>